<feature type="region of interest" description="Disordered" evidence="13">
    <location>
        <begin position="1319"/>
        <end position="1506"/>
    </location>
</feature>
<dbReference type="GO" id="GO:0032204">
    <property type="term" value="P:regulation of telomere maintenance"/>
    <property type="evidence" value="ECO:0007669"/>
    <property type="project" value="TreeGrafter"/>
</dbReference>
<feature type="compositionally biased region" description="Acidic residues" evidence="13">
    <location>
        <begin position="1031"/>
        <end position="1046"/>
    </location>
</feature>
<proteinExistence type="predicted"/>
<dbReference type="InParanoid" id="A0A3B1IKG3"/>
<feature type="compositionally biased region" description="Pro residues" evidence="13">
    <location>
        <begin position="880"/>
        <end position="892"/>
    </location>
</feature>
<feature type="compositionally biased region" description="Low complexity" evidence="13">
    <location>
        <begin position="61"/>
        <end position="90"/>
    </location>
</feature>
<evidence type="ECO:0000256" key="10">
    <source>
        <dbReference type="ARBA" id="ARBA00065932"/>
    </source>
</evidence>
<name>A0A3B1IKG3_ASTMX</name>
<dbReference type="PANTHER" id="PTHR13413">
    <property type="entry name" value="YLP MOTIF CONTAINING PROTEIN NUCLEAR PROTEIN ZAP"/>
    <property type="match status" value="1"/>
</dbReference>
<feature type="compositionally biased region" description="Pro residues" evidence="13">
    <location>
        <begin position="680"/>
        <end position="693"/>
    </location>
</feature>
<feature type="compositionally biased region" description="Basic and acidic residues" evidence="13">
    <location>
        <begin position="1319"/>
        <end position="1401"/>
    </location>
</feature>
<dbReference type="Gene3D" id="3.40.50.300">
    <property type="entry name" value="P-loop containing nucleotide triphosphate hydrolases"/>
    <property type="match status" value="1"/>
</dbReference>
<dbReference type="InterPro" id="IPR026314">
    <property type="entry name" value="YLP_motif_con_p1"/>
</dbReference>
<dbReference type="Bgee" id="ENSAMXG00000009237">
    <property type="expression patterns" value="Expressed in olfactory epithelium and 14 other cell types or tissues"/>
</dbReference>
<dbReference type="Ensembl" id="ENSAMXT00000050963.1">
    <property type="protein sequence ID" value="ENSAMXP00000029724.1"/>
    <property type="gene ID" value="ENSAMXG00000009237.2"/>
</dbReference>
<dbReference type="InterPro" id="IPR058903">
    <property type="entry name" value="Spectrin_YLPM1-like"/>
</dbReference>
<feature type="compositionally biased region" description="Basic and acidic residues" evidence="13">
    <location>
        <begin position="648"/>
        <end position="671"/>
    </location>
</feature>
<feature type="domain" description="YLPM1-like spectrin repeat" evidence="14">
    <location>
        <begin position="279"/>
        <end position="396"/>
    </location>
</feature>
<feature type="compositionally biased region" description="Basic and acidic residues" evidence="13">
    <location>
        <begin position="1482"/>
        <end position="1496"/>
    </location>
</feature>
<keyword evidence="4" id="KW-1017">Isopeptide bond</keyword>
<feature type="compositionally biased region" description="Acidic residues" evidence="13">
    <location>
        <begin position="848"/>
        <end position="865"/>
    </location>
</feature>
<keyword evidence="6" id="KW-0805">Transcription regulation</keyword>
<feature type="compositionally biased region" description="Basic and acidic residues" evidence="13">
    <location>
        <begin position="1409"/>
        <end position="1450"/>
    </location>
</feature>
<dbReference type="PANTHER" id="PTHR13413:SF0">
    <property type="entry name" value="YLP MOTIF-CONTAINING PROTEIN 1"/>
    <property type="match status" value="1"/>
</dbReference>
<evidence type="ECO:0000256" key="3">
    <source>
        <dbReference type="ARBA" id="ARBA00022491"/>
    </source>
</evidence>
<feature type="compositionally biased region" description="Pro residues" evidence="13">
    <location>
        <begin position="1468"/>
        <end position="1480"/>
    </location>
</feature>
<dbReference type="FunCoup" id="A0A3B1IKG3">
    <property type="interactions" value="1083"/>
</dbReference>
<feature type="region of interest" description="Disordered" evidence="13">
    <location>
        <begin position="1"/>
        <end position="257"/>
    </location>
</feature>
<feature type="compositionally biased region" description="Basic and acidic residues" evidence="13">
    <location>
        <begin position="486"/>
        <end position="503"/>
    </location>
</feature>
<feature type="region of interest" description="Disordered" evidence="13">
    <location>
        <begin position="398"/>
        <end position="1195"/>
    </location>
</feature>
<dbReference type="Pfam" id="PF13671">
    <property type="entry name" value="AAA_33"/>
    <property type="match status" value="1"/>
</dbReference>
<evidence type="ECO:0000256" key="4">
    <source>
        <dbReference type="ARBA" id="ARBA00022499"/>
    </source>
</evidence>
<keyword evidence="7" id="KW-0804">Transcription</keyword>
<dbReference type="InterPro" id="IPR027417">
    <property type="entry name" value="P-loop_NTPase"/>
</dbReference>
<keyword evidence="8" id="KW-0539">Nucleus</keyword>
<dbReference type="Proteomes" id="UP000018467">
    <property type="component" value="Unassembled WGS sequence"/>
</dbReference>
<evidence type="ECO:0000256" key="1">
    <source>
        <dbReference type="ARBA" id="ARBA00004324"/>
    </source>
</evidence>
<keyword evidence="16" id="KW-1185">Reference proteome</keyword>
<evidence type="ECO:0000259" key="14">
    <source>
        <dbReference type="Pfam" id="PF26583"/>
    </source>
</evidence>
<feature type="compositionally biased region" description="Pro residues" evidence="13">
    <location>
        <begin position="151"/>
        <end position="168"/>
    </location>
</feature>
<evidence type="ECO:0000313" key="16">
    <source>
        <dbReference type="Proteomes" id="UP000018467"/>
    </source>
</evidence>
<evidence type="ECO:0000256" key="7">
    <source>
        <dbReference type="ARBA" id="ARBA00023163"/>
    </source>
</evidence>
<evidence type="ECO:0000256" key="11">
    <source>
        <dbReference type="ARBA" id="ARBA00068971"/>
    </source>
</evidence>
<dbReference type="GO" id="GO:0016607">
    <property type="term" value="C:nuclear speck"/>
    <property type="evidence" value="ECO:0007669"/>
    <property type="project" value="UniProtKB-SubCell"/>
</dbReference>
<reference evidence="15" key="3">
    <citation type="submission" date="2025-08" db="UniProtKB">
        <authorList>
            <consortium name="Ensembl"/>
        </authorList>
    </citation>
    <scope>IDENTIFICATION</scope>
</reference>
<evidence type="ECO:0000256" key="6">
    <source>
        <dbReference type="ARBA" id="ARBA00023015"/>
    </source>
</evidence>
<evidence type="ECO:0000256" key="2">
    <source>
        <dbReference type="ARBA" id="ARBA00022481"/>
    </source>
</evidence>
<feature type="compositionally biased region" description="Polar residues" evidence="13">
    <location>
        <begin position="173"/>
        <end position="182"/>
    </location>
</feature>
<sequence>MYPAWSGFGGAQQPPQPPFGPRGGPPRAAPPGGGFGGFGGYGAPAAPAAQSNFSSLHEQHLQQMQQLQQLHQRQLQSVLHHGSAGFAPGPASGPPPGPWQGNAGGFPSGPGSGMQAEGNGFSDPTLPPPPPQGRGPPEPAKQPAGETPQKPSEPPPEQPPQQQQPPPPEKTDLSSMSLQEQQEYWYKQHLQNLQKLKNEKARQNQSGGGGPNEHAHPAPPPPAEPPKNAPPPPPPKEEPPPPPPPEDKPGSVSDTGDPVEAARLQQLQAAAAQWQHVQQQRAGYQYQALMQEHAQLQQVLQQYQQVIQQPAHLQTMSLDMQLQHYEMQQQQFTPVMQEWDRHFKLWLEQFQAYPHKDQLHEYEGQWRQWQEQMNTTSAHLHERVTTLRTMQQQYSVSDPYGAMMGPYGQPRPPGPEAHMQLPSQVGSTMSPNKMDSSSGPRLQGPQSMPGSSAPDSGPDGGPEGLSEPYNPAGPPGPMMRQPGPHGRFEGPRGPRFEGPRGPRFEPPPPQRFGGPPRFDAGQQFGRPPRGNQIRPGPPGRFEAPPRQSPPSRFERPPGPHPGQPAQPVLGSQNKPGSLNQTKLEPAKPADTQAPSSKSGIAGHNENKTPQDKTQQPSVASSKPLSDDVMDSNEGFFIQSDPIPQTRPDTNKKAEEPAKQTAKTEELSKDTSKTPVSTSSPVPPKPPLSVPNKPPQNSGSEMQKPNNSSNGPQQRPNPPQQGQFKPDMPNEPPGLPQEMMQPGPPHAMRGRGRGQGPLPMRGRGLSRGRGHFGGPMGPPPDPNFQENVSYDHEPQSDVPEDYTWGDQEQHQSIDGQGPNDMWQPEDHHFQDEYYEDVEEQGPPRGPPESQEEPWQEEPPEYWEEGDPYWNERHPPMHHRPPFPPGGPRRPPFQPRFMPHGPRRPPPPGSMEHGPRGPPHMNREFMGPRFRHGPGPGPWGPPPRHEMMGRGMRRPPPPHEVLEREAMGAPGYDEMEGEPGWPPHPHGREPRRPPMLPHEIIDRGMRRPPMRPPPVPRDRWRGPQPPHEGSQEAYEEEYGNQYGPEDEEYQRPPPDYSRRDYPEDEEYYRHPREDWERERPDRDFPQHLPHGPPERFREDSWHEGRERPLPFEDEDRIRAERRPGYADSPPYRDRDREPPFHSRSDWERPPPPPLPERVYPPLDEPGSLYERNREPHAPPAGSAPDPLDQSSPGAAKAVLALSQRQHEIILKAAQELKMIRELQESKKTLGDTSTESTGLGSEMAAGLLGLEIPPEVKSALQATNLLSETGLSRSLETVTDFLHGSSAPASTLIAKTVDYGHGHDLGAKVERISYGERIVLRPDPVPSDRYEKEPLGRRDPYYDRRSDAYADPRDYGREWDRERERERERERDIVRERPPGDYDRERYERERYERERSSRDERPPSGPSRTGYRERERDLREHPGRSSRDRELYSRPGYERSSYERSLERYDHGPSGYGSDRRSYPDERPPPAAPLPAPPPVPQRVEKKPETKNVEDILKPPGRSNRPDRVVIIMRGLPGSGKSHLAKLIRDKEVEYGGAPPRVLGLDDYFMTEVEKEERDPDTGKRVKTKVLEYEYEPEMEDTYRSSMLKTFKKTLDDGFFPFIILDAINDRVKYFDQFWSAAKTKGFEVYVAEISADHQVCSKRNIHGRKLKDITKLANGWESAPVHMIRLDIRSLLQDAAIEEVEMEDFNPSELEAQAGEKKEDEEEFDMITMTRFLGGGEVTGDLKPTFTQQGYLPKSKWEMDTSEAKLDKLDGLAGGGKRKRDTDVSGIEDFLQLPDDYASRMSEPGKKRVRWADLEEQKDADRKRAIGFVVGQTDWEKITDETGQLAQRALNRTKYF</sequence>
<evidence type="ECO:0000256" key="13">
    <source>
        <dbReference type="SAM" id="MobiDB-lite"/>
    </source>
</evidence>
<keyword evidence="3" id="KW-0678">Repressor</keyword>
<comment type="subcellular location">
    <subcellularLocation>
        <location evidence="1">Nucleus speckle</location>
    </subcellularLocation>
</comment>
<evidence type="ECO:0000256" key="8">
    <source>
        <dbReference type="ARBA" id="ARBA00023242"/>
    </source>
</evidence>
<reference evidence="16" key="2">
    <citation type="journal article" date="2014" name="Nat. Commun.">
        <title>The cavefish genome reveals candidate genes for eye loss.</title>
        <authorList>
            <person name="McGaugh S.E."/>
            <person name="Gross J.B."/>
            <person name="Aken B."/>
            <person name="Blin M."/>
            <person name="Borowsky R."/>
            <person name="Chalopin D."/>
            <person name="Hinaux H."/>
            <person name="Jeffery W.R."/>
            <person name="Keene A."/>
            <person name="Ma L."/>
            <person name="Minx P."/>
            <person name="Murphy D."/>
            <person name="O'Quin K.E."/>
            <person name="Retaux S."/>
            <person name="Rohner N."/>
            <person name="Searle S.M."/>
            <person name="Stahl B.A."/>
            <person name="Tabin C."/>
            <person name="Volff J.N."/>
            <person name="Yoshizawa M."/>
            <person name="Warren W.C."/>
        </authorList>
    </citation>
    <scope>NUCLEOTIDE SEQUENCE [LARGE SCALE GENOMIC DNA]</scope>
    <source>
        <strain evidence="16">female</strain>
    </source>
</reference>
<dbReference type="STRING" id="7994.ENSAMXP00000029724"/>
<feature type="compositionally biased region" description="Basic and acidic residues" evidence="13">
    <location>
        <begin position="235"/>
        <end position="249"/>
    </location>
</feature>
<feature type="compositionally biased region" description="Pro residues" evidence="13">
    <location>
        <begin position="125"/>
        <end position="140"/>
    </location>
</feature>
<accession>A0A3B1IKG3</accession>
<feature type="compositionally biased region" description="Polar residues" evidence="13">
    <location>
        <begin position="421"/>
        <end position="446"/>
    </location>
</feature>
<evidence type="ECO:0000256" key="9">
    <source>
        <dbReference type="ARBA" id="ARBA00058677"/>
    </source>
</evidence>
<comment type="subunit">
    <text evidence="10">Interacts with PPP1CA and NCOA5. Forms a complex with ILF2, ILF3, KHDRBS1, RBMX, NCOA5 and PPP1CA.</text>
</comment>
<keyword evidence="2" id="KW-0488">Methylation</keyword>
<reference evidence="16" key="1">
    <citation type="submission" date="2013-03" db="EMBL/GenBank/DDBJ databases">
        <authorList>
            <person name="Jeffery W."/>
            <person name="Warren W."/>
            <person name="Wilson R.K."/>
        </authorList>
    </citation>
    <scope>NUCLEOTIDE SEQUENCE</scope>
    <source>
        <strain evidence="16">female</strain>
    </source>
</reference>
<feature type="compositionally biased region" description="Low complexity" evidence="13">
    <location>
        <begin position="447"/>
        <end position="457"/>
    </location>
</feature>
<comment type="function">
    <text evidence="9">Plays a role in the reduction of telomerase activity during differentiation of embryonic stem cells by binding to the core promoter of TERT and controlling its down-regulation.</text>
</comment>
<dbReference type="Pfam" id="PF26583">
    <property type="entry name" value="Spectrin_YLPM1"/>
    <property type="match status" value="1"/>
</dbReference>
<keyword evidence="5" id="KW-0832">Ubl conjugation</keyword>
<evidence type="ECO:0000256" key="12">
    <source>
        <dbReference type="ARBA" id="ARBA00083294"/>
    </source>
</evidence>
<evidence type="ECO:0000313" key="15">
    <source>
        <dbReference type="Ensembl" id="ENSAMXP00000029724.1"/>
    </source>
</evidence>
<feature type="compositionally biased region" description="Basic and acidic residues" evidence="13">
    <location>
        <begin position="1090"/>
        <end position="1146"/>
    </location>
</feature>
<feature type="compositionally biased region" description="Gly residues" evidence="13">
    <location>
        <begin position="102"/>
        <end position="112"/>
    </location>
</feature>
<feature type="compositionally biased region" description="Pro residues" evidence="13">
    <location>
        <begin position="217"/>
        <end position="234"/>
    </location>
</feature>
<dbReference type="GeneTree" id="ENSGT00440000039837"/>
<feature type="compositionally biased region" description="Polar residues" evidence="13">
    <location>
        <begin position="611"/>
        <end position="623"/>
    </location>
</feature>
<dbReference type="SUPFAM" id="SSF52540">
    <property type="entry name" value="P-loop containing nucleoside triphosphate hydrolases"/>
    <property type="match status" value="1"/>
</dbReference>
<feature type="compositionally biased region" description="Polar residues" evidence="13">
    <location>
        <begin position="569"/>
        <end position="582"/>
    </location>
</feature>
<feature type="compositionally biased region" description="Gly residues" evidence="13">
    <location>
        <begin position="31"/>
        <end position="42"/>
    </location>
</feature>
<reference evidence="15" key="4">
    <citation type="submission" date="2025-09" db="UniProtKB">
        <authorList>
            <consortium name="Ensembl"/>
        </authorList>
    </citation>
    <scope>IDENTIFICATION</scope>
</reference>
<organism evidence="15 16">
    <name type="scientific">Astyanax mexicanus</name>
    <name type="common">Blind cave fish</name>
    <name type="synonym">Astyanax fasciatus mexicanus</name>
    <dbReference type="NCBI Taxonomy" id="7994"/>
    <lineage>
        <taxon>Eukaryota</taxon>
        <taxon>Metazoa</taxon>
        <taxon>Chordata</taxon>
        <taxon>Craniata</taxon>
        <taxon>Vertebrata</taxon>
        <taxon>Euteleostomi</taxon>
        <taxon>Actinopterygii</taxon>
        <taxon>Neopterygii</taxon>
        <taxon>Teleostei</taxon>
        <taxon>Ostariophysi</taxon>
        <taxon>Characiformes</taxon>
        <taxon>Characoidei</taxon>
        <taxon>Acestrorhamphidae</taxon>
        <taxon>Acestrorhamphinae</taxon>
        <taxon>Astyanax</taxon>
    </lineage>
</organism>
<evidence type="ECO:0000256" key="5">
    <source>
        <dbReference type="ARBA" id="ARBA00022843"/>
    </source>
</evidence>
<feature type="compositionally biased region" description="Pro residues" evidence="13">
    <location>
        <begin position="14"/>
        <end position="29"/>
    </location>
</feature>
<dbReference type="FunFam" id="3.40.50.300:FF:000399">
    <property type="entry name" value="YLP motif containing 1"/>
    <property type="match status" value="1"/>
</dbReference>
<protein>
    <recommendedName>
        <fullName evidence="11">YLP motif-containing protein 1</fullName>
    </recommendedName>
    <alternativeName>
        <fullName evidence="12">Nuclear protein ZAP3</fullName>
    </alternativeName>
</protein>
<feature type="compositionally biased region" description="Basic and acidic residues" evidence="13">
    <location>
        <begin position="1054"/>
        <end position="1083"/>
    </location>
</feature>
<feature type="compositionally biased region" description="Basic and acidic residues" evidence="13">
    <location>
        <begin position="1457"/>
        <end position="1467"/>
    </location>
</feature>
<feature type="compositionally biased region" description="Low complexity" evidence="13">
    <location>
        <begin position="704"/>
        <end position="713"/>
    </location>
</feature>